<dbReference type="OrthoDB" id="5827962at2759"/>
<organism evidence="1 2">
    <name type="scientific">Araneus ventricosus</name>
    <name type="common">Orbweaver spider</name>
    <name type="synonym">Epeira ventricosa</name>
    <dbReference type="NCBI Taxonomy" id="182803"/>
    <lineage>
        <taxon>Eukaryota</taxon>
        <taxon>Metazoa</taxon>
        <taxon>Ecdysozoa</taxon>
        <taxon>Arthropoda</taxon>
        <taxon>Chelicerata</taxon>
        <taxon>Arachnida</taxon>
        <taxon>Araneae</taxon>
        <taxon>Araneomorphae</taxon>
        <taxon>Entelegynae</taxon>
        <taxon>Araneoidea</taxon>
        <taxon>Araneidae</taxon>
        <taxon>Araneus</taxon>
    </lineage>
</organism>
<accession>A0A4Y2RYG5</accession>
<sequence>MVSRSPPACLKPYTLLGRLDRCGLYISIDSLDLEHSSEKVTMSASFVPPLKHRILAKTAIIICNDPEVRYFINELNFLWDKNAGKDRFKDLLDKAAKKISELHLPPQLHQSVMALIKPIALEIARWKIDHLKVLGDKFDFISCQLYWKPEGIIDREKTAKMLVRNKNLCKTNRFFLACCYCLEDEVKRTWNFLGPEQEYRTFEKNFSCIIFWRFWIQRKGAINWSQLSQHILHQLYPSTFCNYRDNPLWLRCFFDKLTPEEKKRCIAHTVNNTFKEHDNFRFIISQLDENQRESVFKENPVRLLRFFLDWPYQSLFSEAAEQMWKYLQETDFRRLLHFIIFNRIAAEWYDFDYVNLLIDFWRQSPKHFKEYIKRDTIFEPVKMVIYHDFLKLFPMQEIIQSSSRIEWPNDRLTLLRDGDFLFSY</sequence>
<evidence type="ECO:0000313" key="2">
    <source>
        <dbReference type="Proteomes" id="UP000499080"/>
    </source>
</evidence>
<name>A0A4Y2RYG5_ARAVE</name>
<comment type="caution">
    <text evidence="1">The sequence shown here is derived from an EMBL/GenBank/DDBJ whole genome shotgun (WGS) entry which is preliminary data.</text>
</comment>
<protein>
    <submittedName>
        <fullName evidence="1">Uncharacterized protein</fullName>
    </submittedName>
</protein>
<reference evidence="1 2" key="1">
    <citation type="journal article" date="2019" name="Sci. Rep.">
        <title>Orb-weaving spider Araneus ventricosus genome elucidates the spidroin gene catalogue.</title>
        <authorList>
            <person name="Kono N."/>
            <person name="Nakamura H."/>
            <person name="Ohtoshi R."/>
            <person name="Moran D.A.P."/>
            <person name="Shinohara A."/>
            <person name="Yoshida Y."/>
            <person name="Fujiwara M."/>
            <person name="Mori M."/>
            <person name="Tomita M."/>
            <person name="Arakawa K."/>
        </authorList>
    </citation>
    <scope>NUCLEOTIDE SEQUENCE [LARGE SCALE GENOMIC DNA]</scope>
</reference>
<keyword evidence="2" id="KW-1185">Reference proteome</keyword>
<proteinExistence type="predicted"/>
<gene>
    <name evidence="1" type="ORF">AVEN_271376_1</name>
</gene>
<dbReference type="AlphaFoldDB" id="A0A4Y2RYG5"/>
<dbReference type="Proteomes" id="UP000499080">
    <property type="component" value="Unassembled WGS sequence"/>
</dbReference>
<dbReference type="EMBL" id="BGPR01019030">
    <property type="protein sequence ID" value="GBN80771.1"/>
    <property type="molecule type" value="Genomic_DNA"/>
</dbReference>
<evidence type="ECO:0000313" key="1">
    <source>
        <dbReference type="EMBL" id="GBN80771.1"/>
    </source>
</evidence>